<evidence type="ECO:0000256" key="1">
    <source>
        <dbReference type="ARBA" id="ARBA00022448"/>
    </source>
</evidence>
<evidence type="ECO:0000259" key="4">
    <source>
        <dbReference type="PROSITE" id="PS50893"/>
    </source>
</evidence>
<keyword evidence="2" id="KW-0547">Nucleotide-binding</keyword>
<dbReference type="GO" id="GO:0005524">
    <property type="term" value="F:ATP binding"/>
    <property type="evidence" value="ECO:0007669"/>
    <property type="project" value="UniProtKB-KW"/>
</dbReference>
<keyword evidence="5" id="KW-0378">Hydrolase</keyword>
<sequence>MIQIKNLQKRFGSQEVLRGVNLEIPEGQITAVIGRSGTGKSVLLKHIIGLLKPDAGTVTVNGDDITKADGHRLNELRKKFGMLFQNAALLDSMSVYDNVAFPLREKTKLKEAEIRERVEKGLANVGIVGMNHKFPAELSGGMKKRVGLARALVTQPEIILFDEPTTGLDPIMKKAIHQLIFDTQRQFGFTAIMVSHDIPEVFDFVDRVAMLFDGVIHETGTPEEMKQSENAAVRQFLNGDLDGPIQIN</sequence>
<dbReference type="EMBL" id="CAQJ01000037">
    <property type="protein sequence ID" value="CCQ90636.1"/>
    <property type="molecule type" value="Genomic_DNA"/>
</dbReference>
<reference evidence="5 6" key="1">
    <citation type="journal article" date="2013" name="Front. Microbiol.">
        <title>The genome of Nitrospina gracilis illuminates the metabolism and evolution of the major marine nitrite oxidizer.</title>
        <authorList>
            <person name="Luecker S."/>
            <person name="Nowka B."/>
            <person name="Rattei T."/>
            <person name="Spieck E."/>
            <person name="and Daims H."/>
        </authorList>
    </citation>
    <scope>NUCLEOTIDE SEQUENCE [LARGE SCALE GENOMIC DNA]</scope>
    <source>
        <strain evidence="5 6">3/211</strain>
    </source>
</reference>
<proteinExistence type="predicted"/>
<name>M1YYT3_NITG3</name>
<dbReference type="FunCoup" id="M1YYT3">
    <property type="interactions" value="257"/>
</dbReference>
<dbReference type="STRING" id="1266370.NITGR_330034"/>
<dbReference type="SUPFAM" id="SSF52540">
    <property type="entry name" value="P-loop containing nucleoside triphosphate hydrolases"/>
    <property type="match status" value="1"/>
</dbReference>
<evidence type="ECO:0000313" key="5">
    <source>
        <dbReference type="EMBL" id="CCQ90636.1"/>
    </source>
</evidence>
<dbReference type="InterPro" id="IPR027417">
    <property type="entry name" value="P-loop_NTPase"/>
</dbReference>
<dbReference type="PANTHER" id="PTHR43023:SF6">
    <property type="entry name" value="INTERMEMBRANE PHOSPHOLIPID TRANSPORT SYSTEM ATP-BINDING PROTEIN MLAF"/>
    <property type="match status" value="1"/>
</dbReference>
<dbReference type="Gene3D" id="3.40.50.300">
    <property type="entry name" value="P-loop containing nucleotide triphosphate hydrolases"/>
    <property type="match status" value="1"/>
</dbReference>
<dbReference type="Pfam" id="PF00005">
    <property type="entry name" value="ABC_tran"/>
    <property type="match status" value="1"/>
</dbReference>
<dbReference type="InterPro" id="IPR017871">
    <property type="entry name" value="ABC_transporter-like_CS"/>
</dbReference>
<evidence type="ECO:0000313" key="6">
    <source>
        <dbReference type="Proteomes" id="UP000011704"/>
    </source>
</evidence>
<dbReference type="InterPro" id="IPR003593">
    <property type="entry name" value="AAA+_ATPase"/>
</dbReference>
<dbReference type="SMART" id="SM00382">
    <property type="entry name" value="AAA"/>
    <property type="match status" value="1"/>
</dbReference>
<dbReference type="RefSeq" id="WP_005008392.1">
    <property type="nucleotide sequence ID" value="NZ_HG422173.1"/>
</dbReference>
<dbReference type="GO" id="GO:0016887">
    <property type="term" value="F:ATP hydrolysis activity"/>
    <property type="evidence" value="ECO:0007669"/>
    <property type="project" value="InterPro"/>
</dbReference>
<dbReference type="InterPro" id="IPR003439">
    <property type="entry name" value="ABC_transporter-like_ATP-bd"/>
</dbReference>
<dbReference type="CDD" id="cd03261">
    <property type="entry name" value="ABC_Org_Solvent_Resistant"/>
    <property type="match status" value="1"/>
</dbReference>
<dbReference type="HOGENOM" id="CLU_000604_1_22_0"/>
<dbReference type="AlphaFoldDB" id="M1YYT3"/>
<accession>M1YYT3</accession>
<dbReference type="PROSITE" id="PS00211">
    <property type="entry name" value="ABC_TRANSPORTER_1"/>
    <property type="match status" value="1"/>
</dbReference>
<evidence type="ECO:0000256" key="3">
    <source>
        <dbReference type="ARBA" id="ARBA00022840"/>
    </source>
</evidence>
<feature type="domain" description="ABC transporter" evidence="4">
    <location>
        <begin position="2"/>
        <end position="238"/>
    </location>
</feature>
<evidence type="ECO:0000256" key="2">
    <source>
        <dbReference type="ARBA" id="ARBA00022741"/>
    </source>
</evidence>
<organism evidence="5 6">
    <name type="scientific">Nitrospina gracilis (strain 3/211)</name>
    <dbReference type="NCBI Taxonomy" id="1266370"/>
    <lineage>
        <taxon>Bacteria</taxon>
        <taxon>Pseudomonadati</taxon>
        <taxon>Nitrospinota/Tectimicrobiota group</taxon>
        <taxon>Nitrospinota</taxon>
        <taxon>Nitrospinia</taxon>
        <taxon>Nitrospinales</taxon>
        <taxon>Nitrospinaceae</taxon>
        <taxon>Nitrospina</taxon>
    </lineage>
</organism>
<dbReference type="PROSITE" id="PS50893">
    <property type="entry name" value="ABC_TRANSPORTER_2"/>
    <property type="match status" value="1"/>
</dbReference>
<keyword evidence="6" id="KW-1185">Reference proteome</keyword>
<dbReference type="InParanoid" id="M1YYT3"/>
<dbReference type="Proteomes" id="UP000011704">
    <property type="component" value="Unassembled WGS sequence"/>
</dbReference>
<keyword evidence="3" id="KW-0067">ATP-binding</keyword>
<gene>
    <name evidence="5" type="primary">yrbF</name>
    <name evidence="5" type="ORF">NITGR_330034</name>
</gene>
<dbReference type="OrthoDB" id="9802264at2"/>
<dbReference type="PANTHER" id="PTHR43023">
    <property type="entry name" value="PROTEIN TRIGALACTOSYLDIACYLGLYCEROL 3, CHLOROPLASTIC"/>
    <property type="match status" value="1"/>
</dbReference>
<comment type="caution">
    <text evidence="5">The sequence shown here is derived from an EMBL/GenBank/DDBJ whole genome shotgun (WGS) entry which is preliminary data.</text>
</comment>
<dbReference type="EC" id="3.6.3.-" evidence="5"/>
<protein>
    <submittedName>
        <fullName evidence="5">ABC transporter, ATPase component, putative ATP-dependent toluene efflux transporter</fullName>
        <ecNumber evidence="5">3.6.3.-</ecNumber>
    </submittedName>
</protein>
<keyword evidence="1" id="KW-0813">Transport</keyword>